<keyword evidence="3" id="KW-1185">Reference proteome</keyword>
<evidence type="ECO:0000313" key="3">
    <source>
        <dbReference type="Proteomes" id="UP000660262"/>
    </source>
</evidence>
<evidence type="ECO:0000313" key="2">
    <source>
        <dbReference type="EMBL" id="GHP10715.1"/>
    </source>
</evidence>
<organism evidence="2 3">
    <name type="scientific">Pycnococcus provasolii</name>
    <dbReference type="NCBI Taxonomy" id="41880"/>
    <lineage>
        <taxon>Eukaryota</taxon>
        <taxon>Viridiplantae</taxon>
        <taxon>Chlorophyta</taxon>
        <taxon>Pseudoscourfieldiophyceae</taxon>
        <taxon>Pseudoscourfieldiales</taxon>
        <taxon>Pycnococcaceae</taxon>
        <taxon>Pycnococcus</taxon>
    </lineage>
</organism>
<reference evidence="2" key="1">
    <citation type="submission" date="2020-10" db="EMBL/GenBank/DDBJ databases">
        <title>Unveiling of a novel bifunctional photoreceptor, Dualchrome1, isolated from a cosmopolitan green alga.</title>
        <authorList>
            <person name="Suzuki S."/>
            <person name="Kawachi M."/>
        </authorList>
    </citation>
    <scope>NUCLEOTIDE SEQUENCE</scope>
    <source>
        <strain evidence="2">NIES 2893</strain>
    </source>
</reference>
<dbReference type="AlphaFoldDB" id="A0A830HVF6"/>
<feature type="compositionally biased region" description="Basic and acidic residues" evidence="1">
    <location>
        <begin position="72"/>
        <end position="95"/>
    </location>
</feature>
<comment type="caution">
    <text evidence="2">The sequence shown here is derived from an EMBL/GenBank/DDBJ whole genome shotgun (WGS) entry which is preliminary data.</text>
</comment>
<name>A0A830HVF6_9CHLO</name>
<evidence type="ECO:0000256" key="1">
    <source>
        <dbReference type="SAM" id="MobiDB-lite"/>
    </source>
</evidence>
<accession>A0A830HVF6</accession>
<feature type="region of interest" description="Disordered" evidence="1">
    <location>
        <begin position="1"/>
        <end position="21"/>
    </location>
</feature>
<dbReference type="EMBL" id="BNJQ01000030">
    <property type="protein sequence ID" value="GHP10715.1"/>
    <property type="molecule type" value="Genomic_DNA"/>
</dbReference>
<proteinExistence type="predicted"/>
<gene>
    <name evidence="2" type="ORF">PPROV_000944600</name>
</gene>
<feature type="region of interest" description="Disordered" evidence="1">
    <location>
        <begin position="72"/>
        <end position="130"/>
    </location>
</feature>
<feature type="region of interest" description="Disordered" evidence="1">
    <location>
        <begin position="266"/>
        <end position="307"/>
    </location>
</feature>
<dbReference type="SUPFAM" id="SSF101447">
    <property type="entry name" value="Formin homology 2 domain (FH2 domain)"/>
    <property type="match status" value="1"/>
</dbReference>
<feature type="compositionally biased region" description="Gly residues" evidence="1">
    <location>
        <begin position="242"/>
        <end position="253"/>
    </location>
</feature>
<dbReference type="Proteomes" id="UP000660262">
    <property type="component" value="Unassembled WGS sequence"/>
</dbReference>
<protein>
    <submittedName>
        <fullName evidence="2">Uncharacterized protein</fullName>
    </submittedName>
</protein>
<feature type="region of interest" description="Disordered" evidence="1">
    <location>
        <begin position="236"/>
        <end position="255"/>
    </location>
</feature>
<sequence length="344" mass="37645">MEASHARPAPTSAERARAAKVRGDLSDALARERALRLQAEAGCSDACLLLEDAQAALSGAVALKEERDRLHAQLSQERAERRRLTDALQMARDDAAQMEEELMELQKRKQQKRAPPPPPPPPPPPQETPVPAMRVFEELARVEELERRVEAAEAGATSADVRAAAAERRAEGLSVDLKRAKDDVSQKSMELRAERAEKEMLERRCRELEVVVKEVERLKSRQVLLEGANVELRRQIQQQPVKGGGGGGGGGGSMMHEVSLMADAIDGIMSEPPPPPPKQASPYFSSHVLTTSDDDDDDDNDNDEDEDEKLLQLTKEVSVLGRVALASLKQQQSQGLQGGAKLML</sequence>
<feature type="compositionally biased region" description="Acidic residues" evidence="1">
    <location>
        <begin position="292"/>
        <end position="307"/>
    </location>
</feature>
<feature type="compositionally biased region" description="Polar residues" evidence="1">
    <location>
        <begin position="282"/>
        <end position="291"/>
    </location>
</feature>
<feature type="compositionally biased region" description="Pro residues" evidence="1">
    <location>
        <begin position="114"/>
        <end position="128"/>
    </location>
</feature>